<reference evidence="2 3" key="1">
    <citation type="submission" date="2023-06" db="EMBL/GenBank/DDBJ databases">
        <title>Black Yeasts Isolated from many extreme environments.</title>
        <authorList>
            <person name="Coleine C."/>
            <person name="Stajich J.E."/>
            <person name="Selbmann L."/>
        </authorList>
    </citation>
    <scope>NUCLEOTIDE SEQUENCE [LARGE SCALE GENOMIC DNA]</scope>
    <source>
        <strain evidence="2 3">CCFEE 5887</strain>
    </source>
</reference>
<feature type="compositionally biased region" description="Low complexity" evidence="1">
    <location>
        <begin position="113"/>
        <end position="131"/>
    </location>
</feature>
<organism evidence="2 3">
    <name type="scientific">Vermiconidia calcicola</name>
    <dbReference type="NCBI Taxonomy" id="1690605"/>
    <lineage>
        <taxon>Eukaryota</taxon>
        <taxon>Fungi</taxon>
        <taxon>Dikarya</taxon>
        <taxon>Ascomycota</taxon>
        <taxon>Pezizomycotina</taxon>
        <taxon>Dothideomycetes</taxon>
        <taxon>Dothideomycetidae</taxon>
        <taxon>Mycosphaerellales</taxon>
        <taxon>Extremaceae</taxon>
        <taxon>Vermiconidia</taxon>
    </lineage>
</organism>
<feature type="region of interest" description="Disordered" evidence="1">
    <location>
        <begin position="113"/>
        <end position="141"/>
    </location>
</feature>
<accession>A0AAV9QKF2</accession>
<dbReference type="AlphaFoldDB" id="A0AAV9QKF2"/>
<keyword evidence="3" id="KW-1185">Reference proteome</keyword>
<evidence type="ECO:0000313" key="2">
    <source>
        <dbReference type="EMBL" id="KAK5545646.1"/>
    </source>
</evidence>
<name>A0AAV9QKF2_9PEZI</name>
<protein>
    <submittedName>
        <fullName evidence="2">Uncharacterized protein</fullName>
    </submittedName>
</protein>
<proteinExistence type="predicted"/>
<feature type="compositionally biased region" description="Polar residues" evidence="1">
    <location>
        <begin position="219"/>
        <end position="231"/>
    </location>
</feature>
<gene>
    <name evidence="2" type="ORF">LTR25_000654</name>
</gene>
<evidence type="ECO:0000313" key="3">
    <source>
        <dbReference type="Proteomes" id="UP001345827"/>
    </source>
</evidence>
<dbReference type="Proteomes" id="UP001345827">
    <property type="component" value="Unassembled WGS sequence"/>
</dbReference>
<comment type="caution">
    <text evidence="2">The sequence shown here is derived from an EMBL/GenBank/DDBJ whole genome shotgun (WGS) entry which is preliminary data.</text>
</comment>
<sequence>MGKIDFRRYLVSIKEVFDRDQRPTAFKHFCSYLNRIWAAGYSYRLDSIEATESQEFQCSWNVKFVHHSRDYFYRTTTKIAQCFFSDGANTRSNGRDLFSPKFNQSKTDLFSSPVAHSASKSSETTQQTQEQLGKDHSTNPKRNHTFEALQRVSAILDDTTKQETKSSPSNSLLPLFLVKPLNRTFSDKSTTSTERRSPQIEQGIVSQYTIYQRQKSVERFSSPQSYTSSQVDLRRGLQPTNTPEERATYKIKRSASAESEEFLKVDISIRGGTSYLPSEARRI</sequence>
<evidence type="ECO:0000256" key="1">
    <source>
        <dbReference type="SAM" id="MobiDB-lite"/>
    </source>
</evidence>
<feature type="region of interest" description="Disordered" evidence="1">
    <location>
        <begin position="219"/>
        <end position="257"/>
    </location>
</feature>
<dbReference type="EMBL" id="JAXLQG010000001">
    <property type="protein sequence ID" value="KAK5545646.1"/>
    <property type="molecule type" value="Genomic_DNA"/>
</dbReference>